<dbReference type="InterPro" id="IPR036397">
    <property type="entry name" value="RNaseH_sf"/>
</dbReference>
<evidence type="ECO:0000259" key="3">
    <source>
        <dbReference type="PROSITE" id="PS50878"/>
    </source>
</evidence>
<feature type="domain" description="Reverse transcriptase" evidence="3">
    <location>
        <begin position="1317"/>
        <end position="1606"/>
    </location>
</feature>
<dbReference type="InterPro" id="IPR000477">
    <property type="entry name" value="RT_dom"/>
</dbReference>
<keyword evidence="1" id="KW-0479">Metal-binding</keyword>
<sequence length="2467" mass="279881">MHLSEYSRYIRFVCIIWHNHVRISLESHALITLQPGDYIRIALSPPDDDFGPDITARNVACCLQLGIPPEEIFEMIDLFGLDEHLDTVPNPNRVINASDWISNDSAYDSVSFSSDDETSLLHLENVSKGRTCSFTDFFLNAVRLYNQANEALPEFPDAEGDIGTYAPWVQDVFEAWQGGATIGPGDIELLARLETWFTDHENYQRCFHSRVAILANDFVNWEAQIRHLWRERLVIGAPLEFYMVSPLPEDADGQAIGQLMIVQRPHRFDRSLVVSVYDNAYDQGRAHSLALVAGDRVDLYSIRLMANAVEDCPPEVPGNTCTLWFGARRLEEHERAFARHGHAFRLYIQRAAPEQASSSSQVLSPFALRLPSTPHACLTSSPDWVQQLQRAFDEFAMVEREDEGRIIYLQTWQLNGQRAPRCQLPRTVRLRSDVTAWQRTLYERWQDRLDSRLPIEFWWVAPTPRNTPGQSYVGHLILVQQPLPDCASILLTADYKDDLDPILQHVAIHQYEFLSINDAIGAFPIPSQWLWQRIIVRGERQVWPVVGAPRIDNGENIIIEIDDPPPSDEPVHAQEHDETVSLQLPGTYVHNHPQPDRTSDEAFGNVLHQTQSESSVAICLDDALPKPIWTLVDCQRVDFVRRQLLYSFEPRPSFDFEQVNCRRNSIEALHNTPTWTQEVPSRFEFYVDGSFHHDCPRATTGVVLIVVTDNGPCFGGYQSSFSWYTPSAPRAESSASVLALHWALHLVQRYGYNVPCAFLFDCVYAGRIAQGLSSPACNHDIAIVERSLNLWLETFLHVKTEWMHIKGHSGHPWNDLADSIAFAARKSQQVTTDLDAILECCSFRASDFAPLQWLWLYEMSLQGHSDAPLLKDRCWKFNCAAPMSSVPKACLHPFVARLQQASVSMTQSKHLRLRVATANVLTLYPMRDFSSSVFGARAEHLAKQFHSAGVQCIGLQETRCRRQGHDQFEGFHVFSGCANDRGQGGVQLWLRLTIEIGTDKIQLSTDHLRLIHGDDRRLIVKIAHPQLHIVVLVLHAPCVDEADFVLIMDLITPGWQHAVHGSGRIDFIGVSNNIPVCHTSTWIDDRIDLSIARPDHECVCADIWITLRHNAAKPEFSAGNMDVQNPCWSHDVHTHAALLQHRLLSAMPDKMSTLRKKHLTAETVELIRRKKLAFRRLRDHRRTHRQTWLRIVFQQWRSAYDPCVMPCHELKDINFKVALLCQGPTPEQQIAHYCTLEGGSELSYEDLLKKCHAHQQIQAHDQPLQLSLEQLPSRIDVENRLQRLTPYRAPGIDGLSPQFLKQQGADAAEPIFQLALKMWLTGHEPVQFKGGRLFSISKKAFSRDVSHMRGIMLIDVIGKVMHAIMRQRFLPYVLRWRHPLQLGGFPKCTTLFATHYLKEVHLRAQILQLSFCVLFLDVKSAFHSMIRQLLFGDDVDLPAHLLRLLEDAGCDPSQLQQEISKASQAFLQQVPVHEQRLIKDAHHSTWFCIPGTTSSFETSRGSRPGSPLADIAFNAMMVKVLTKFQELLQTIPALQNGLCHLGLPAPPVTWVDDVAVPIVVTEGRLLEPTIQQVTLAAVDAFLAAGMTLNFKRQKTEVVVDFRGEGASALRHALFVERLGHITLPSRDAPLKCVAIYEHLGTQFSADGSLKHEITHRRSRAIQAHRQVAKSILRNRNVPIEARLKLFESLIIPILLHGAGNWGLLSTRLFNQIHAAIMNWQRSIINNGFWTDSQQTDFELQCHWKLPPLALRLAKARLLYAFHCIQDGPQLLVDFFTANATHPQGWFVALCRAFDWLHSVDAEFFPWNPNTCTVEHIATWLQQNSERGPGRVRRLFKRSVFQLHVVGEAHSLHHRLQSTLSEGGVLFGKAAHSEQVVGSVELHCDWCSKSFDNVQKLRVHQWIAHQIISDERRFVYSDTCLACQRCFWSSARLQQHLRLTRSHRNGCYEQLTWQYAPMHEALAIEIPEDLRGFTRLPSSPVATVAVQGCPSREAALCQLQTAWEAEGLPSQLDDDVVNEVFQAADAIVQDWHPVGSVDPDRIVFQLCELLADDDARIWAAWQWTHQQLIFRRFDHLLPSVFQRLKQAIHNLFAELPIGRLLDWQHRMNTAFVGEPVLSAEAEAGGKEKLEPLVDPILFQKVGFEHFRTPVSSKPACNRVPVSYEDGTPVLWILHLFSGRRRRGDCHFWTECCSGVLPGFIVRILSVDTAIHPVHGNLDRGPVYDRMLRIIKKRFFAAGLTGPPCETFSAARHIDLPDQRHPRPLRSSEFPWLLADRSCREMFQVLIGTRLLFHSLIAEVSLVLAGACSLMEHPTENSDSNKVSVWRLNCHSDWVMALHEAKQHKIEQWKYGSRGIKPTTLRAVNMGPPALVEKVLEQNTDSTLVRPCYALAGKHGDGSYKTASAKEYPSHLCRAMVLATLYSLKHRIDSCGVVQALPLAADEHEWISALHACAIQDSLSGKFLPDFQG</sequence>
<dbReference type="InterPro" id="IPR012337">
    <property type="entry name" value="RNaseH-like_sf"/>
</dbReference>
<comment type="caution">
    <text evidence="5">The sequence shown here is derived from an EMBL/GenBank/DDBJ whole genome shotgun (WGS) entry which is preliminary data.</text>
</comment>
<dbReference type="EMBL" id="CAMXCT030000502">
    <property type="protein sequence ID" value="CAL4766963.1"/>
    <property type="molecule type" value="Genomic_DNA"/>
</dbReference>
<dbReference type="PANTHER" id="PTHR47027:SF20">
    <property type="entry name" value="REVERSE TRANSCRIPTASE-LIKE PROTEIN WITH RNA-DIRECTED DNA POLYMERASE DOMAIN"/>
    <property type="match status" value="1"/>
</dbReference>
<accession>A0A9P1BUD6</accession>
<evidence type="ECO:0000256" key="1">
    <source>
        <dbReference type="PROSITE-ProRule" id="PRU00042"/>
    </source>
</evidence>
<dbReference type="SUPFAM" id="SSF53098">
    <property type="entry name" value="Ribonuclease H-like"/>
    <property type="match status" value="1"/>
</dbReference>
<dbReference type="InterPro" id="IPR013087">
    <property type="entry name" value="Znf_C2H2_type"/>
</dbReference>
<dbReference type="SUPFAM" id="SSF56219">
    <property type="entry name" value="DNase I-like"/>
    <property type="match status" value="1"/>
</dbReference>
<keyword evidence="1" id="KW-0863">Zinc-finger</keyword>
<evidence type="ECO:0000313" key="5">
    <source>
        <dbReference type="EMBL" id="CAI3979651.1"/>
    </source>
</evidence>
<keyword evidence="8" id="KW-1185">Reference proteome</keyword>
<dbReference type="EMBL" id="CAMXCT010000502">
    <property type="protein sequence ID" value="CAI3979651.1"/>
    <property type="molecule type" value="Genomic_DNA"/>
</dbReference>
<dbReference type="Proteomes" id="UP001152797">
    <property type="component" value="Unassembled WGS sequence"/>
</dbReference>
<evidence type="ECO:0000259" key="2">
    <source>
        <dbReference type="PROSITE" id="PS50157"/>
    </source>
</evidence>
<dbReference type="PROSITE" id="PS50878">
    <property type="entry name" value="RT_POL"/>
    <property type="match status" value="1"/>
</dbReference>
<keyword evidence="1" id="KW-0862">Zinc</keyword>
<dbReference type="InterPro" id="IPR036691">
    <property type="entry name" value="Endo/exonu/phosph_ase_sf"/>
</dbReference>
<dbReference type="GO" id="GO:0008270">
    <property type="term" value="F:zinc ion binding"/>
    <property type="evidence" value="ECO:0007669"/>
    <property type="project" value="UniProtKB-KW"/>
</dbReference>
<evidence type="ECO:0000313" key="6">
    <source>
        <dbReference type="EMBL" id="CAL1133026.1"/>
    </source>
</evidence>
<dbReference type="Gene3D" id="3.30.420.10">
    <property type="entry name" value="Ribonuclease H-like superfamily/Ribonuclease H"/>
    <property type="match status" value="1"/>
</dbReference>
<evidence type="ECO:0000259" key="4">
    <source>
        <dbReference type="PROSITE" id="PS50879"/>
    </source>
</evidence>
<dbReference type="GO" id="GO:0004523">
    <property type="term" value="F:RNA-DNA hybrid ribonuclease activity"/>
    <property type="evidence" value="ECO:0007669"/>
    <property type="project" value="InterPro"/>
</dbReference>
<reference evidence="6" key="2">
    <citation type="submission" date="2024-04" db="EMBL/GenBank/DDBJ databases">
        <authorList>
            <person name="Chen Y."/>
            <person name="Shah S."/>
            <person name="Dougan E. K."/>
            <person name="Thang M."/>
            <person name="Chan C."/>
        </authorList>
    </citation>
    <scope>NUCLEOTIDE SEQUENCE [LARGE SCALE GENOMIC DNA]</scope>
</reference>
<dbReference type="PROSITE" id="PS50879">
    <property type="entry name" value="RNASE_H_1"/>
    <property type="match status" value="1"/>
</dbReference>
<dbReference type="GO" id="GO:0003676">
    <property type="term" value="F:nucleic acid binding"/>
    <property type="evidence" value="ECO:0007669"/>
    <property type="project" value="InterPro"/>
</dbReference>
<dbReference type="Gene3D" id="3.60.10.10">
    <property type="entry name" value="Endonuclease/exonuclease/phosphatase"/>
    <property type="match status" value="1"/>
</dbReference>
<protein>
    <submittedName>
        <fullName evidence="7">115 kDa protein in type-1 retrotransposable element R1DM (ORF 2) (Putative 115 kDa protein in type I retrotransposable element R1DM)</fullName>
    </submittedName>
</protein>
<dbReference type="PANTHER" id="PTHR47027">
    <property type="entry name" value="REVERSE TRANSCRIPTASE DOMAIN-CONTAINING PROTEIN"/>
    <property type="match status" value="1"/>
</dbReference>
<gene>
    <name evidence="5" type="ORF">C1SCF055_LOCUS7588</name>
</gene>
<proteinExistence type="predicted"/>
<reference evidence="5" key="1">
    <citation type="submission" date="2022-10" db="EMBL/GenBank/DDBJ databases">
        <authorList>
            <person name="Chen Y."/>
            <person name="Dougan E. K."/>
            <person name="Chan C."/>
            <person name="Rhodes N."/>
            <person name="Thang M."/>
        </authorList>
    </citation>
    <scope>NUCLEOTIDE SEQUENCE</scope>
</reference>
<dbReference type="InterPro" id="IPR002156">
    <property type="entry name" value="RNaseH_domain"/>
</dbReference>
<dbReference type="PROSITE" id="PS00028">
    <property type="entry name" value="ZINC_FINGER_C2H2_1"/>
    <property type="match status" value="1"/>
</dbReference>
<dbReference type="PROSITE" id="PS50157">
    <property type="entry name" value="ZINC_FINGER_C2H2_2"/>
    <property type="match status" value="1"/>
</dbReference>
<dbReference type="Gene3D" id="3.30.160.60">
    <property type="entry name" value="Classic Zinc Finger"/>
    <property type="match status" value="1"/>
</dbReference>
<dbReference type="EMBL" id="CAMXCT020000502">
    <property type="protein sequence ID" value="CAL1133026.1"/>
    <property type="molecule type" value="Genomic_DNA"/>
</dbReference>
<organism evidence="5">
    <name type="scientific">Cladocopium goreaui</name>
    <dbReference type="NCBI Taxonomy" id="2562237"/>
    <lineage>
        <taxon>Eukaryota</taxon>
        <taxon>Sar</taxon>
        <taxon>Alveolata</taxon>
        <taxon>Dinophyceae</taxon>
        <taxon>Suessiales</taxon>
        <taxon>Symbiodiniaceae</taxon>
        <taxon>Cladocopium</taxon>
    </lineage>
</organism>
<evidence type="ECO:0000313" key="8">
    <source>
        <dbReference type="Proteomes" id="UP001152797"/>
    </source>
</evidence>
<dbReference type="OrthoDB" id="6625457at2759"/>
<feature type="domain" description="RNase H type-1" evidence="4">
    <location>
        <begin position="679"/>
        <end position="826"/>
    </location>
</feature>
<feature type="domain" description="C2H2-type" evidence="2">
    <location>
        <begin position="1881"/>
        <end position="1904"/>
    </location>
</feature>
<evidence type="ECO:0000313" key="7">
    <source>
        <dbReference type="EMBL" id="CAL4766963.1"/>
    </source>
</evidence>
<name>A0A9P1BUD6_9DINO</name>